<comment type="caution">
    <text evidence="5">The sequence shown here is derived from an EMBL/GenBank/DDBJ whole genome shotgun (WGS) entry which is preliminary data.</text>
</comment>
<feature type="transmembrane region" description="Helical" evidence="4">
    <location>
        <begin position="102"/>
        <end position="124"/>
    </location>
</feature>
<feature type="transmembrane region" description="Helical" evidence="4">
    <location>
        <begin position="255"/>
        <end position="278"/>
    </location>
</feature>
<feature type="transmembrane region" description="Helical" evidence="4">
    <location>
        <begin position="78"/>
        <end position="96"/>
    </location>
</feature>
<dbReference type="SUPFAM" id="SSF103473">
    <property type="entry name" value="MFS general substrate transporter"/>
    <property type="match status" value="1"/>
</dbReference>
<feature type="transmembrane region" description="Helical" evidence="4">
    <location>
        <begin position="374"/>
        <end position="399"/>
    </location>
</feature>
<dbReference type="InterPro" id="IPR011701">
    <property type="entry name" value="MFS"/>
</dbReference>
<evidence type="ECO:0000313" key="5">
    <source>
        <dbReference type="EMBL" id="MBH5329716.1"/>
    </source>
</evidence>
<feature type="transmembrane region" description="Helical" evidence="4">
    <location>
        <begin position="285"/>
        <end position="305"/>
    </location>
</feature>
<keyword evidence="1 4" id="KW-0812">Transmembrane</keyword>
<organism evidence="5 6">
    <name type="scientific">Eikenella glucosivorans</name>
    <dbReference type="NCBI Taxonomy" id="2766967"/>
    <lineage>
        <taxon>Bacteria</taxon>
        <taxon>Pseudomonadati</taxon>
        <taxon>Pseudomonadota</taxon>
        <taxon>Betaproteobacteria</taxon>
        <taxon>Neisseriales</taxon>
        <taxon>Neisseriaceae</taxon>
        <taxon>Eikenella</taxon>
    </lineage>
</organism>
<feature type="transmembrane region" description="Helical" evidence="4">
    <location>
        <begin position="220"/>
        <end position="243"/>
    </location>
</feature>
<dbReference type="Pfam" id="PF07690">
    <property type="entry name" value="MFS_1"/>
    <property type="match status" value="1"/>
</dbReference>
<feature type="transmembrane region" description="Helical" evidence="4">
    <location>
        <begin position="162"/>
        <end position="181"/>
    </location>
</feature>
<feature type="transmembrane region" description="Helical" evidence="4">
    <location>
        <begin position="311"/>
        <end position="336"/>
    </location>
</feature>
<keyword evidence="3 4" id="KW-0472">Membrane</keyword>
<reference evidence="5 6" key="1">
    <citation type="submission" date="2020-09" db="EMBL/GenBank/DDBJ databases">
        <title>Eikenella S3660 sp. nov., isolated from a throat swab.</title>
        <authorList>
            <person name="Buhl M."/>
        </authorList>
    </citation>
    <scope>NUCLEOTIDE SEQUENCE [LARGE SCALE GENOMIC DNA]</scope>
    <source>
        <strain evidence="5 6">S3360</strain>
    </source>
</reference>
<dbReference type="PANTHER" id="PTHR23523">
    <property type="match status" value="1"/>
</dbReference>
<evidence type="ECO:0000256" key="2">
    <source>
        <dbReference type="ARBA" id="ARBA00022989"/>
    </source>
</evidence>
<keyword evidence="6" id="KW-1185">Reference proteome</keyword>
<evidence type="ECO:0000256" key="4">
    <source>
        <dbReference type="SAM" id="Phobius"/>
    </source>
</evidence>
<name>A0ABS0NBN7_9NEIS</name>
<feature type="transmembrane region" description="Helical" evidence="4">
    <location>
        <begin position="131"/>
        <end position="150"/>
    </location>
</feature>
<gene>
    <name evidence="5" type="ORF">H9Q10_08550</name>
</gene>
<dbReference type="Proteomes" id="UP000768471">
    <property type="component" value="Unassembled WGS sequence"/>
</dbReference>
<dbReference type="InterPro" id="IPR036259">
    <property type="entry name" value="MFS_trans_sf"/>
</dbReference>
<proteinExistence type="predicted"/>
<dbReference type="Gene3D" id="1.20.1250.20">
    <property type="entry name" value="MFS general substrate transporter like domains"/>
    <property type="match status" value="2"/>
</dbReference>
<evidence type="ECO:0000256" key="3">
    <source>
        <dbReference type="ARBA" id="ARBA00023136"/>
    </source>
</evidence>
<evidence type="ECO:0000256" key="1">
    <source>
        <dbReference type="ARBA" id="ARBA00022692"/>
    </source>
</evidence>
<dbReference type="InterPro" id="IPR052524">
    <property type="entry name" value="MFS_Cyanate_Porter"/>
</dbReference>
<evidence type="ECO:0000313" key="6">
    <source>
        <dbReference type="Proteomes" id="UP000768471"/>
    </source>
</evidence>
<accession>A0ABS0NBN7</accession>
<feature type="transmembrane region" description="Helical" evidence="4">
    <location>
        <begin position="45"/>
        <end position="66"/>
    </location>
</feature>
<dbReference type="EMBL" id="JACSGR010000006">
    <property type="protein sequence ID" value="MBH5329716.1"/>
    <property type="molecule type" value="Genomic_DNA"/>
</dbReference>
<protein>
    <submittedName>
        <fullName evidence="5">MFS transporter</fullName>
    </submittedName>
</protein>
<sequence>MVFHKKRYVATLFLAFVTLSINLRAPITALPPIIKDIQQSLHMGATVSGVLTTIPVLCFGLFTPLASRLIMRTGLEKAIVLTLLGVMAGSLIRVAGNVPLMLLGTVIIGLSLTVGNLLGILIIGRDFKSSASIMTGIMVLGMSLGGMITSSLTPPLAQHTNWQLALASWFLLALICLLFWIKTMTSRTHRARSVLDNLSILPKNHTGEKSHHPDHTKDKAILFLIVAFACHCFAFYGIVAWLPRFLIDSGMSPNRAGVAVSVFHMLGFIGALGIPILAKRLKLSSAALFAISGTTWFLVPTGFYLAPDLWLLWDVMGGIGCGGAYVVVFTAILSLAESLDENRRISTVVQCSGYIIASFAPMVVGALYEFSGAWMLSFALMGAATAVFMGSGIAADLLFRQKEAA</sequence>
<dbReference type="PANTHER" id="PTHR23523:SF2">
    <property type="entry name" value="2-NITROIMIDAZOLE TRANSPORTER"/>
    <property type="match status" value="1"/>
</dbReference>
<keyword evidence="2 4" id="KW-1133">Transmembrane helix</keyword>
<dbReference type="RefSeq" id="WP_197903547.1">
    <property type="nucleotide sequence ID" value="NZ_JACSGR010000006.1"/>
</dbReference>
<feature type="transmembrane region" description="Helical" evidence="4">
    <location>
        <begin position="348"/>
        <end position="368"/>
    </location>
</feature>